<dbReference type="EMBL" id="WJHE01001159">
    <property type="protein sequence ID" value="MST34699.1"/>
    <property type="molecule type" value="Genomic_DNA"/>
</dbReference>
<reference evidence="2 3" key="1">
    <citation type="submission" date="2019-11" db="EMBL/GenBank/DDBJ databases">
        <title>Acidiferrimicrobium australis gen. nov., sp. nov., an acidophilic and obligately heterotrophic, member of the Actinobacteria that catalyses dissimilatory oxido- reduction of iron isolated from metal-rich acidic water in Chile.</title>
        <authorList>
            <person name="Gonzalez D."/>
            <person name="Huber K."/>
            <person name="Hedrich S."/>
            <person name="Rojas-Villalobos C."/>
            <person name="Quatrini R."/>
            <person name="Dinamarca M.A."/>
            <person name="Schwarz A."/>
            <person name="Canales C."/>
            <person name="Nancucheo I."/>
        </authorList>
    </citation>
    <scope>NUCLEOTIDE SEQUENCE [LARGE SCALE GENOMIC DNA]</scope>
    <source>
        <strain evidence="2 3">USS-CCA1</strain>
    </source>
</reference>
<protein>
    <submittedName>
        <fullName evidence="2">UTRA domain-containing protein</fullName>
    </submittedName>
</protein>
<gene>
    <name evidence="2" type="ORF">GHK86_18460</name>
</gene>
<evidence type="ECO:0000313" key="3">
    <source>
        <dbReference type="Proteomes" id="UP000437736"/>
    </source>
</evidence>
<dbReference type="Proteomes" id="UP000437736">
    <property type="component" value="Unassembled WGS sequence"/>
</dbReference>
<feature type="non-terminal residue" evidence="2">
    <location>
        <position position="1"/>
    </location>
</feature>
<sequence length="60" mass="6692">QAIGARRPDAREARLLGVSRTATLLTMDRVAYDPEGRPIEQGNHAYLADRYAFRVTLGPH</sequence>
<name>A0ABW9QYF3_9ACTN</name>
<dbReference type="InterPro" id="IPR011663">
    <property type="entry name" value="UTRA"/>
</dbReference>
<proteinExistence type="predicted"/>
<accession>A0ABW9QYF3</accession>
<dbReference type="Gene3D" id="3.40.1410.10">
    <property type="entry name" value="Chorismate lyase-like"/>
    <property type="match status" value="1"/>
</dbReference>
<evidence type="ECO:0000313" key="2">
    <source>
        <dbReference type="EMBL" id="MST34699.1"/>
    </source>
</evidence>
<evidence type="ECO:0000259" key="1">
    <source>
        <dbReference type="Pfam" id="PF07702"/>
    </source>
</evidence>
<dbReference type="InterPro" id="IPR028978">
    <property type="entry name" value="Chorismate_lyase_/UTRA_dom_sf"/>
</dbReference>
<dbReference type="SUPFAM" id="SSF64288">
    <property type="entry name" value="Chorismate lyase-like"/>
    <property type="match status" value="1"/>
</dbReference>
<dbReference type="Pfam" id="PF07702">
    <property type="entry name" value="UTRA"/>
    <property type="match status" value="1"/>
</dbReference>
<organism evidence="2 3">
    <name type="scientific">Acidiferrimicrobium australe</name>
    <dbReference type="NCBI Taxonomy" id="2664430"/>
    <lineage>
        <taxon>Bacteria</taxon>
        <taxon>Bacillati</taxon>
        <taxon>Actinomycetota</taxon>
        <taxon>Acidimicrobiia</taxon>
        <taxon>Acidimicrobiales</taxon>
        <taxon>Acidimicrobiaceae</taxon>
        <taxon>Acidiferrimicrobium</taxon>
    </lineage>
</organism>
<keyword evidence="3" id="KW-1185">Reference proteome</keyword>
<feature type="domain" description="UbiC transcription regulator-associated" evidence="1">
    <location>
        <begin position="1"/>
        <end position="51"/>
    </location>
</feature>
<comment type="caution">
    <text evidence="2">The sequence shown here is derived from an EMBL/GenBank/DDBJ whole genome shotgun (WGS) entry which is preliminary data.</text>
</comment>